<name>A0ABS7KU20_CLOSR</name>
<keyword evidence="3" id="KW-1185">Reference proteome</keyword>
<sequence length="185" mass="21710">MLFKNIKNMTESIGKNVSDLANTIAVTTREQDKINIMEKEIKCLNLEIKSVYAEIGERFVEHKNLNNEIGTFNVDDVLNTLDSKIAKREELKAKVVEASKELNDKLILQEKKKVKEQFESEKEKLDKALAMDIINKDEYLKKLKVHENKVIYFDEIKNIEKQYEIKIISYDEKNEKIKSILDRDE</sequence>
<evidence type="ECO:0000313" key="3">
    <source>
        <dbReference type="Proteomes" id="UP001299068"/>
    </source>
</evidence>
<keyword evidence="1" id="KW-0175">Coiled coil</keyword>
<evidence type="ECO:0000313" key="2">
    <source>
        <dbReference type="EMBL" id="MBY0754304.1"/>
    </source>
</evidence>
<reference evidence="2 3" key="1">
    <citation type="journal article" date="2021" name="Cell Host Microbe">
        <title>in vivo commensal control of Clostridioides difficile virulence.</title>
        <authorList>
            <person name="Girinathan B.P."/>
            <person name="Dibenedetto N."/>
            <person name="Worley J.N."/>
            <person name="Peltier J."/>
            <person name="Arrieta-Ortiz M.L."/>
            <person name="Rupa Christinal Immanuel S."/>
            <person name="Lavin R."/>
            <person name="Delaney M.L."/>
            <person name="Cummins C."/>
            <person name="Hoffmann M."/>
            <person name="Luo Y."/>
            <person name="Gonzalez-Escalona N."/>
            <person name="Allard M."/>
            <person name="Onderdonk A.B."/>
            <person name="Gerber G.K."/>
            <person name="Sonenshein A.L."/>
            <person name="Baliga N."/>
            <person name="Dupuy B."/>
            <person name="Bry L."/>
        </authorList>
    </citation>
    <scope>NUCLEOTIDE SEQUENCE [LARGE SCALE GENOMIC DNA]</scope>
    <source>
        <strain evidence="2 3">DSM 599</strain>
    </source>
</reference>
<proteinExistence type="predicted"/>
<accession>A0ABS7KU20</accession>
<dbReference type="EMBL" id="JAIKTU010000002">
    <property type="protein sequence ID" value="MBY0754304.1"/>
    <property type="molecule type" value="Genomic_DNA"/>
</dbReference>
<dbReference type="Proteomes" id="UP001299068">
    <property type="component" value="Unassembled WGS sequence"/>
</dbReference>
<feature type="coiled-coil region" evidence="1">
    <location>
        <begin position="34"/>
        <end position="131"/>
    </location>
</feature>
<evidence type="ECO:0000256" key="1">
    <source>
        <dbReference type="SAM" id="Coils"/>
    </source>
</evidence>
<gene>
    <name evidence="2" type="ORF">K5V21_02435</name>
</gene>
<protein>
    <recommendedName>
        <fullName evidence="4">PspA/IM30 family protein</fullName>
    </recommendedName>
</protein>
<comment type="caution">
    <text evidence="2">The sequence shown here is derived from an EMBL/GenBank/DDBJ whole genome shotgun (WGS) entry which is preliminary data.</text>
</comment>
<dbReference type="RefSeq" id="WP_221858841.1">
    <property type="nucleotide sequence ID" value="NZ_JAIKTU010000002.1"/>
</dbReference>
<evidence type="ECO:0008006" key="4">
    <source>
        <dbReference type="Google" id="ProtNLM"/>
    </source>
</evidence>
<organism evidence="2 3">
    <name type="scientific">Clostridium sardiniense</name>
    <name type="common">Clostridium absonum</name>
    <dbReference type="NCBI Taxonomy" id="29369"/>
    <lineage>
        <taxon>Bacteria</taxon>
        <taxon>Bacillati</taxon>
        <taxon>Bacillota</taxon>
        <taxon>Clostridia</taxon>
        <taxon>Eubacteriales</taxon>
        <taxon>Clostridiaceae</taxon>
        <taxon>Clostridium</taxon>
    </lineage>
</organism>